<dbReference type="GO" id="GO:0005615">
    <property type="term" value="C:extracellular space"/>
    <property type="evidence" value="ECO:0007669"/>
    <property type="project" value="InterPro"/>
</dbReference>
<dbReference type="InterPro" id="IPR000215">
    <property type="entry name" value="Serpin_fam"/>
</dbReference>
<reference evidence="4" key="1">
    <citation type="submission" date="2022-01" db="EMBL/GenBank/DDBJ databases">
        <title>Genome Sequence Resource for Two Populations of Ditylenchus destructor, the Migratory Endoparasitic Phytonematode.</title>
        <authorList>
            <person name="Zhang H."/>
            <person name="Lin R."/>
            <person name="Xie B."/>
        </authorList>
    </citation>
    <scope>NUCLEOTIDE SEQUENCE</scope>
    <source>
        <strain evidence="4">BazhouSP</strain>
    </source>
</reference>
<dbReference type="InterPro" id="IPR036186">
    <property type="entry name" value="Serpin_sf"/>
</dbReference>
<dbReference type="InterPro" id="IPR042185">
    <property type="entry name" value="Serpin_sf_2"/>
</dbReference>
<accession>A0AAD4MG41</accession>
<dbReference type="Pfam" id="PF00079">
    <property type="entry name" value="Serpin"/>
    <property type="match status" value="1"/>
</dbReference>
<dbReference type="PANTHER" id="PTHR11461:SF211">
    <property type="entry name" value="GH10112P-RELATED"/>
    <property type="match status" value="1"/>
</dbReference>
<evidence type="ECO:0000313" key="5">
    <source>
        <dbReference type="Proteomes" id="UP001201812"/>
    </source>
</evidence>
<keyword evidence="5" id="KW-1185">Reference proteome</keyword>
<evidence type="ECO:0000256" key="1">
    <source>
        <dbReference type="ARBA" id="ARBA00009500"/>
    </source>
</evidence>
<comment type="caution">
    <text evidence="4">The sequence shown here is derived from an EMBL/GenBank/DDBJ whole genome shotgun (WGS) entry which is preliminary data.</text>
</comment>
<dbReference type="Gene3D" id="2.30.39.10">
    <property type="entry name" value="Alpha-1-antitrypsin, domain 1"/>
    <property type="match status" value="1"/>
</dbReference>
<evidence type="ECO:0000256" key="2">
    <source>
        <dbReference type="RuleBase" id="RU000411"/>
    </source>
</evidence>
<dbReference type="AlphaFoldDB" id="A0AAD4MG41"/>
<dbReference type="InterPro" id="IPR023796">
    <property type="entry name" value="Serpin_dom"/>
</dbReference>
<dbReference type="InterPro" id="IPR023795">
    <property type="entry name" value="Serpin_CS"/>
</dbReference>
<keyword evidence="4" id="KW-0722">Serine protease inhibitor</keyword>
<dbReference type="Proteomes" id="UP001201812">
    <property type="component" value="Unassembled WGS sequence"/>
</dbReference>
<sequence length="475" mass="55004">MAESQADSAENPIIDCKDEEEIEVGDDPEKLKNRAMIEANNDFAAKLMREFLGTESLCISPISISFVLAMSLAGAMGETEAEILKLLGKGCCLEEIESFFAEIKELFQQLCERNILHDANRIYYDTRLKLLDTYKEKVTRLYGEDAFELLDFKDSDGTVKKINSFVEDITKGKLKNVISADHVAKNCVILLNALDFQGKWERQFYAHSNVIKEFHLLNGTTKKTIMMTRNRSNYFRDRTTYSYTTASQYFYCENDEMQRICLRYKNGYLKEDGELDSEKNLRNQTNVGEVSTYIFLPRARKGLPKLVENLDGEKLLKWLRMKPLENYRQEEPSVCDIVYEVDLFFPKFTINCDVKLKDTLEKIGLKHYFTCNADFSAISETPLYATYFIHKTFIQTDELGTKASAATYACLRERSRGHSPEIPVKVIKKEFHADRPFLYAVVSRKQHVIFMGTVMDVEEKSESDLRKRKWPDTRE</sequence>
<dbReference type="InterPro" id="IPR042178">
    <property type="entry name" value="Serpin_sf_1"/>
</dbReference>
<dbReference type="CDD" id="cd00172">
    <property type="entry name" value="serpin"/>
    <property type="match status" value="1"/>
</dbReference>
<dbReference type="Gene3D" id="3.30.497.10">
    <property type="entry name" value="Antithrombin, subunit I, domain 2"/>
    <property type="match status" value="1"/>
</dbReference>
<dbReference type="EMBL" id="JAKKPZ010000725">
    <property type="protein sequence ID" value="KAI1692720.1"/>
    <property type="molecule type" value="Genomic_DNA"/>
</dbReference>
<proteinExistence type="inferred from homology"/>
<evidence type="ECO:0000259" key="3">
    <source>
        <dbReference type="SMART" id="SM00093"/>
    </source>
</evidence>
<name>A0AAD4MG41_9BILA</name>
<feature type="domain" description="Serpin" evidence="3">
    <location>
        <begin position="45"/>
        <end position="457"/>
    </location>
</feature>
<dbReference type="PANTHER" id="PTHR11461">
    <property type="entry name" value="SERINE PROTEASE INHIBITOR, SERPIN"/>
    <property type="match status" value="1"/>
</dbReference>
<protein>
    <submittedName>
        <fullName evidence="4">Serpin (Serine protease inhibitor) domain-containing protein</fullName>
    </submittedName>
</protein>
<organism evidence="4 5">
    <name type="scientific">Ditylenchus destructor</name>
    <dbReference type="NCBI Taxonomy" id="166010"/>
    <lineage>
        <taxon>Eukaryota</taxon>
        <taxon>Metazoa</taxon>
        <taxon>Ecdysozoa</taxon>
        <taxon>Nematoda</taxon>
        <taxon>Chromadorea</taxon>
        <taxon>Rhabditida</taxon>
        <taxon>Tylenchina</taxon>
        <taxon>Tylenchomorpha</taxon>
        <taxon>Sphaerularioidea</taxon>
        <taxon>Anguinidae</taxon>
        <taxon>Anguininae</taxon>
        <taxon>Ditylenchus</taxon>
    </lineage>
</organism>
<keyword evidence="4" id="KW-0646">Protease inhibitor</keyword>
<comment type="similarity">
    <text evidence="1 2">Belongs to the serpin family.</text>
</comment>
<dbReference type="SUPFAM" id="SSF56574">
    <property type="entry name" value="Serpins"/>
    <property type="match status" value="1"/>
</dbReference>
<evidence type="ECO:0000313" key="4">
    <source>
        <dbReference type="EMBL" id="KAI1692720.1"/>
    </source>
</evidence>
<dbReference type="PROSITE" id="PS00284">
    <property type="entry name" value="SERPIN"/>
    <property type="match status" value="1"/>
</dbReference>
<dbReference type="SMART" id="SM00093">
    <property type="entry name" value="SERPIN"/>
    <property type="match status" value="1"/>
</dbReference>
<dbReference type="GO" id="GO:0004867">
    <property type="term" value="F:serine-type endopeptidase inhibitor activity"/>
    <property type="evidence" value="ECO:0007669"/>
    <property type="project" value="UniProtKB-KW"/>
</dbReference>
<gene>
    <name evidence="4" type="ORF">DdX_21098</name>
</gene>